<dbReference type="PANTHER" id="PTHR22768:SF0">
    <property type="entry name" value="DNA REPLICATION COMPLEX GINS PROTEIN PSF3"/>
    <property type="match status" value="1"/>
</dbReference>
<dbReference type="PANTHER" id="PTHR22768">
    <property type="entry name" value="DNA REPLICATION COMPLEX GINS PROTEIN PSF3"/>
    <property type="match status" value="1"/>
</dbReference>
<reference evidence="3 4" key="1">
    <citation type="submission" date="2021-04" db="EMBL/GenBank/DDBJ databases">
        <authorList>
            <person name="Bliznina A."/>
        </authorList>
    </citation>
    <scope>NUCLEOTIDE SEQUENCE [LARGE SCALE GENOMIC DNA]</scope>
</reference>
<keyword evidence="1" id="KW-0235">DNA replication</keyword>
<accession>A0ABN7SDG6</accession>
<organism evidence="3 4">
    <name type="scientific">Oikopleura dioica</name>
    <name type="common">Tunicate</name>
    <dbReference type="NCBI Taxonomy" id="34765"/>
    <lineage>
        <taxon>Eukaryota</taxon>
        <taxon>Metazoa</taxon>
        <taxon>Chordata</taxon>
        <taxon>Tunicata</taxon>
        <taxon>Appendicularia</taxon>
        <taxon>Copelata</taxon>
        <taxon>Oikopleuridae</taxon>
        <taxon>Oikopleura</taxon>
    </lineage>
</organism>
<comment type="subcellular location">
    <subcellularLocation>
        <location evidence="1">Nucleus</location>
    </subcellularLocation>
</comment>
<dbReference type="SUPFAM" id="SSF158573">
    <property type="entry name" value="GINS helical bundle-like"/>
    <property type="match status" value="1"/>
</dbReference>
<evidence type="ECO:0000313" key="4">
    <source>
        <dbReference type="Proteomes" id="UP001158576"/>
    </source>
</evidence>
<dbReference type="InterPro" id="IPR038437">
    <property type="entry name" value="GINS_Psf3_sf"/>
</dbReference>
<evidence type="ECO:0000313" key="3">
    <source>
        <dbReference type="EMBL" id="CAG5098409.1"/>
    </source>
</evidence>
<dbReference type="Pfam" id="PF22466">
    <property type="entry name" value="PSF3_N"/>
    <property type="match status" value="1"/>
</dbReference>
<dbReference type="CDD" id="cd11713">
    <property type="entry name" value="GINS_A_psf3"/>
    <property type="match status" value="1"/>
</dbReference>
<protein>
    <recommendedName>
        <fullName evidence="1">DNA replication complex GINS protein PSF3</fullName>
    </recommendedName>
</protein>
<dbReference type="SUPFAM" id="SSF160059">
    <property type="entry name" value="PriA/YqbF domain"/>
    <property type="match status" value="1"/>
</dbReference>
<gene>
    <name evidence="3" type="ORF">OKIOD_LOCUS7200</name>
</gene>
<comment type="subunit">
    <text evidence="1">Component of the GINS complex.</text>
</comment>
<feature type="domain" description="DNA replication complex GINS protein PSF3 N-terminal" evidence="2">
    <location>
        <begin position="15"/>
        <end position="62"/>
    </location>
</feature>
<comment type="similarity">
    <text evidence="1">Belongs to the GINS3/PSF3 family.</text>
</comment>
<evidence type="ECO:0000256" key="1">
    <source>
        <dbReference type="RuleBase" id="RU367161"/>
    </source>
</evidence>
<keyword evidence="4" id="KW-1185">Reference proteome</keyword>
<dbReference type="InterPro" id="IPR036224">
    <property type="entry name" value="GINS_bundle-like_dom_sf"/>
</dbReference>
<comment type="function">
    <text evidence="1">The GINS complex plays an essential role in the initiation of DNA replication.</text>
</comment>
<dbReference type="InterPro" id="IPR010492">
    <property type="entry name" value="GINS_Psf3"/>
</dbReference>
<dbReference type="Gene3D" id="1.20.58.2050">
    <property type="match status" value="1"/>
</dbReference>
<sequence length="193" mass="22576">MDLSMVDRSPGNYLDLEDIVMSDSKIPCRSRFHLKNIDLHSVPEEFDEGKKIELPLWLAESMTEFVRHEFPKEYTTRFQSILRADPEIVNLHRHEPKYFAKGLKLSSEKLDFPDPRDTVIMLETLLEAASRRMLWIAMQASASKINQSKVECKLDDGEKVHYSQLIAQQEEYKEWKTGRTGIIKESKDRFKSI</sequence>
<dbReference type="InterPro" id="IPR055221">
    <property type="entry name" value="PSF3_N"/>
</dbReference>
<dbReference type="EMBL" id="OU015569">
    <property type="protein sequence ID" value="CAG5098409.1"/>
    <property type="molecule type" value="Genomic_DNA"/>
</dbReference>
<keyword evidence="1" id="KW-0539">Nucleus</keyword>
<proteinExistence type="inferred from homology"/>
<name>A0ABN7SDG6_OIKDI</name>
<dbReference type="Proteomes" id="UP001158576">
    <property type="component" value="Chromosome XSR"/>
</dbReference>
<evidence type="ECO:0000259" key="2">
    <source>
        <dbReference type="Pfam" id="PF22466"/>
    </source>
</evidence>